<dbReference type="Proteomes" id="UP000025061">
    <property type="component" value="Unassembled WGS sequence"/>
</dbReference>
<dbReference type="PANTHER" id="PTHR19211">
    <property type="entry name" value="ATP-BINDING TRANSPORT PROTEIN-RELATED"/>
    <property type="match status" value="1"/>
</dbReference>
<feature type="compositionally biased region" description="Basic and acidic residues" evidence="4">
    <location>
        <begin position="243"/>
        <end position="265"/>
    </location>
</feature>
<dbReference type="GO" id="GO:0005524">
    <property type="term" value="F:ATP binding"/>
    <property type="evidence" value="ECO:0007669"/>
    <property type="project" value="UniProtKB-KW"/>
</dbReference>
<dbReference type="InterPro" id="IPR003439">
    <property type="entry name" value="ABC_transporter-like_ATP-bd"/>
</dbReference>
<proteinExistence type="predicted"/>
<dbReference type="SUPFAM" id="SSF52540">
    <property type="entry name" value="P-loop containing nucleoside triphosphate hydrolases"/>
    <property type="match status" value="2"/>
</dbReference>
<dbReference type="PROSITE" id="PS50893">
    <property type="entry name" value="ABC_TRANSPORTER_2"/>
    <property type="match status" value="2"/>
</dbReference>
<dbReference type="CDD" id="cd03221">
    <property type="entry name" value="ABCF_EF-3"/>
    <property type="match status" value="2"/>
</dbReference>
<dbReference type="RefSeq" id="WP_011645977.1">
    <property type="nucleotide sequence ID" value="NZ_ARYI01000001.1"/>
</dbReference>
<dbReference type="PANTHER" id="PTHR19211:SF6">
    <property type="entry name" value="BLL7188 PROTEIN"/>
    <property type="match status" value="1"/>
</dbReference>
<dbReference type="InterPro" id="IPR027417">
    <property type="entry name" value="P-loop_NTPase"/>
</dbReference>
<keyword evidence="2" id="KW-0547">Nucleotide-binding</keyword>
<evidence type="ECO:0000256" key="2">
    <source>
        <dbReference type="ARBA" id="ARBA00022741"/>
    </source>
</evidence>
<sequence>MPAAITLSSLTFALPDGRVLFSDLNFSFNQERIGLIGRNGIGKSSLLALIAGAQRPTSGAIRVSGTLGTLHQSFAPEPGETLASLFGVGAALERLARIEAGAGTETDFDDADWTLEARLAEALARAGLADVSLSTSLATLSGGQRTRASLAALIFAEPDFLLLDEPTNNLDREGRAAVARLLSTWRGGAVVVSHDRELLENMDAIVELTSLGAARYGGGWSSYEAQKALELAAAEQDLAQAQRRVEEAGEKAQAASERKARRDGAGSRQAAKGGAPRILLGTLKGRAEESSGALNRLAEKQKAEAEEAAATARTKLEVLQPFIVRIPPSRLPAGKAVLTAAQLCAGYDPEAPLLRDLSFELRGPERVAIVGPNGSGKSTLLATLTGALPPLAGEAQIQVPSVMLDQEVSILEGAHTILENFQRLNPEADENACRAALARFRFRADAALQVVSTLSGGERLRAGLACVLGGGTPPQLLILDEPTNHLDIASLETVEAGLNAYDGALLIVSHDEAFLGRIGITRRISLR</sequence>
<dbReference type="EMBL" id="ARYI01000001">
    <property type="protein sequence ID" value="KCZ96112.1"/>
    <property type="molecule type" value="Genomic_DNA"/>
</dbReference>
<gene>
    <name evidence="6" type="ORF">HHI_00495</name>
</gene>
<dbReference type="Pfam" id="PF00005">
    <property type="entry name" value="ABC_tran"/>
    <property type="match status" value="2"/>
</dbReference>
<evidence type="ECO:0000259" key="5">
    <source>
        <dbReference type="PROSITE" id="PS50893"/>
    </source>
</evidence>
<evidence type="ECO:0000256" key="3">
    <source>
        <dbReference type="ARBA" id="ARBA00022840"/>
    </source>
</evidence>
<dbReference type="InterPro" id="IPR017871">
    <property type="entry name" value="ABC_transporter-like_CS"/>
</dbReference>
<reference evidence="6 7" key="1">
    <citation type="submission" date="2013-04" db="EMBL/GenBank/DDBJ databases">
        <title>Hyphomonas hirschiana VP5 Genome Sequencing.</title>
        <authorList>
            <person name="Lai Q."/>
            <person name="Shao Z."/>
        </authorList>
    </citation>
    <scope>NUCLEOTIDE SEQUENCE [LARGE SCALE GENOMIC DNA]</scope>
    <source>
        <strain evidence="6 7">VP5</strain>
    </source>
</reference>
<feature type="domain" description="ABC transporter" evidence="5">
    <location>
        <begin position="5"/>
        <end position="236"/>
    </location>
</feature>
<dbReference type="PATRIC" id="fig|1280951.3.peg.100"/>
<comment type="caution">
    <text evidence="6">The sequence shown here is derived from an EMBL/GenBank/DDBJ whole genome shotgun (WGS) entry which is preliminary data.</text>
</comment>
<keyword evidence="3 6" id="KW-0067">ATP-binding</keyword>
<dbReference type="InterPro" id="IPR050611">
    <property type="entry name" value="ABCF"/>
</dbReference>
<name>A0A059FZJ3_9PROT</name>
<evidence type="ECO:0000313" key="6">
    <source>
        <dbReference type="EMBL" id="KCZ96112.1"/>
    </source>
</evidence>
<dbReference type="PROSITE" id="PS00211">
    <property type="entry name" value="ABC_TRANSPORTER_1"/>
    <property type="match status" value="1"/>
</dbReference>
<dbReference type="GO" id="GO:0016887">
    <property type="term" value="F:ATP hydrolysis activity"/>
    <property type="evidence" value="ECO:0007669"/>
    <property type="project" value="InterPro"/>
</dbReference>
<keyword evidence="1" id="KW-0677">Repeat</keyword>
<dbReference type="FunFam" id="3.40.50.300:FF:001320">
    <property type="entry name" value="Heme ABC transporter ATP-binding protein"/>
    <property type="match status" value="1"/>
</dbReference>
<keyword evidence="7" id="KW-1185">Reference proteome</keyword>
<dbReference type="InterPro" id="IPR003593">
    <property type="entry name" value="AAA+_ATPase"/>
</dbReference>
<feature type="region of interest" description="Disordered" evidence="4">
    <location>
        <begin position="242"/>
        <end position="272"/>
    </location>
</feature>
<dbReference type="SMART" id="SM00382">
    <property type="entry name" value="AAA"/>
    <property type="match status" value="2"/>
</dbReference>
<evidence type="ECO:0000256" key="4">
    <source>
        <dbReference type="SAM" id="MobiDB-lite"/>
    </source>
</evidence>
<evidence type="ECO:0000313" key="7">
    <source>
        <dbReference type="Proteomes" id="UP000025061"/>
    </source>
</evidence>
<protein>
    <submittedName>
        <fullName evidence="6">ABC transporter ATP-binding protein</fullName>
    </submittedName>
</protein>
<accession>A0A059FZJ3</accession>
<feature type="domain" description="ABC transporter" evidence="5">
    <location>
        <begin position="338"/>
        <end position="527"/>
    </location>
</feature>
<dbReference type="OrthoDB" id="7623913at2"/>
<dbReference type="Gene3D" id="3.40.50.300">
    <property type="entry name" value="P-loop containing nucleotide triphosphate hydrolases"/>
    <property type="match status" value="2"/>
</dbReference>
<dbReference type="AlphaFoldDB" id="A0A059FZJ3"/>
<evidence type="ECO:0000256" key="1">
    <source>
        <dbReference type="ARBA" id="ARBA00022737"/>
    </source>
</evidence>
<organism evidence="6 7">
    <name type="scientific">Hyphomonas hirschiana VP5</name>
    <dbReference type="NCBI Taxonomy" id="1280951"/>
    <lineage>
        <taxon>Bacteria</taxon>
        <taxon>Pseudomonadati</taxon>
        <taxon>Pseudomonadota</taxon>
        <taxon>Alphaproteobacteria</taxon>
        <taxon>Hyphomonadales</taxon>
        <taxon>Hyphomonadaceae</taxon>
        <taxon>Hyphomonas</taxon>
    </lineage>
</organism>